<evidence type="ECO:0000313" key="3">
    <source>
        <dbReference type="Proteomes" id="UP000193944"/>
    </source>
</evidence>
<evidence type="ECO:0000313" key="2">
    <source>
        <dbReference type="EMBL" id="ORX70398.1"/>
    </source>
</evidence>
<dbReference type="Proteomes" id="UP000193944">
    <property type="component" value="Unassembled WGS sequence"/>
</dbReference>
<gene>
    <name evidence="2" type="ORF">BCR32DRAFT_297363</name>
</gene>
<dbReference type="SUPFAM" id="SSF55729">
    <property type="entry name" value="Acyl-CoA N-acyltransferases (Nat)"/>
    <property type="match status" value="1"/>
</dbReference>
<proteinExistence type="predicted"/>
<dbReference type="PROSITE" id="PS51186">
    <property type="entry name" value="GNAT"/>
    <property type="match status" value="1"/>
</dbReference>
<feature type="domain" description="N-acetyltransferase" evidence="1">
    <location>
        <begin position="12"/>
        <end position="164"/>
    </location>
</feature>
<dbReference type="InterPro" id="IPR016181">
    <property type="entry name" value="Acyl_CoA_acyltransferase"/>
</dbReference>
<keyword evidence="3" id="KW-1185">Reference proteome</keyword>
<protein>
    <submittedName>
        <fullName evidence="2">N-acetyltransferase GCN5</fullName>
    </submittedName>
</protein>
<dbReference type="OrthoDB" id="47374at2759"/>
<reference evidence="2 3" key="1">
    <citation type="submission" date="2016-08" db="EMBL/GenBank/DDBJ databases">
        <title>A Parts List for Fungal Cellulosomes Revealed by Comparative Genomics.</title>
        <authorList>
            <consortium name="DOE Joint Genome Institute"/>
            <person name="Haitjema C.H."/>
            <person name="Gilmore S.P."/>
            <person name="Henske J.K."/>
            <person name="Solomon K.V."/>
            <person name="De Groot R."/>
            <person name="Kuo A."/>
            <person name="Mondo S.J."/>
            <person name="Salamov A.A."/>
            <person name="Labutti K."/>
            <person name="Zhao Z."/>
            <person name="Chiniquy J."/>
            <person name="Barry K."/>
            <person name="Brewer H.M."/>
            <person name="Purvine S.O."/>
            <person name="Wright A.T."/>
            <person name="Boxma B."/>
            <person name="Van Alen T."/>
            <person name="Hackstein J.H."/>
            <person name="Baker S.E."/>
            <person name="Grigoriev I.V."/>
            <person name="O'Malley M.A."/>
        </authorList>
    </citation>
    <scope>NUCLEOTIDE SEQUENCE [LARGE SCALE GENOMIC DNA]</scope>
    <source>
        <strain evidence="2 3">S4</strain>
    </source>
</reference>
<organism evidence="2 3">
    <name type="scientific">Anaeromyces robustus</name>
    <dbReference type="NCBI Taxonomy" id="1754192"/>
    <lineage>
        <taxon>Eukaryota</taxon>
        <taxon>Fungi</taxon>
        <taxon>Fungi incertae sedis</taxon>
        <taxon>Chytridiomycota</taxon>
        <taxon>Chytridiomycota incertae sedis</taxon>
        <taxon>Neocallimastigomycetes</taxon>
        <taxon>Neocallimastigales</taxon>
        <taxon>Neocallimastigaceae</taxon>
        <taxon>Anaeromyces</taxon>
    </lineage>
</organism>
<keyword evidence="2" id="KW-0808">Transferase</keyword>
<dbReference type="Gene3D" id="3.40.630.30">
    <property type="match status" value="1"/>
</dbReference>
<dbReference type="Pfam" id="PF00583">
    <property type="entry name" value="Acetyltransf_1"/>
    <property type="match status" value="1"/>
</dbReference>
<accession>A0A1Y1WAQ2</accession>
<sequence length="165" mass="19587">MEFKELFINEEEKIKEMSAMASSIVKEHFDPIIGSAQNDYMIKKFQTVESIKDQLEHGYRYFFVKKNSENIGFLAFYPKSEVMYMSKFYLYKDQRGKGYSHKMLDFIIEETKKLGLKSIELNVNRNNSACFAYEKLGFKVARTEKNDIGSGFFMDDYVYKYDIEY</sequence>
<dbReference type="EMBL" id="MCFG01000410">
    <property type="protein sequence ID" value="ORX70398.1"/>
    <property type="molecule type" value="Genomic_DNA"/>
</dbReference>
<comment type="caution">
    <text evidence="2">The sequence shown here is derived from an EMBL/GenBank/DDBJ whole genome shotgun (WGS) entry which is preliminary data.</text>
</comment>
<dbReference type="AlphaFoldDB" id="A0A1Y1WAQ2"/>
<evidence type="ECO:0000259" key="1">
    <source>
        <dbReference type="PROSITE" id="PS51186"/>
    </source>
</evidence>
<dbReference type="GO" id="GO:0016747">
    <property type="term" value="F:acyltransferase activity, transferring groups other than amino-acyl groups"/>
    <property type="evidence" value="ECO:0007669"/>
    <property type="project" value="InterPro"/>
</dbReference>
<reference evidence="2 3" key="2">
    <citation type="submission" date="2016-08" db="EMBL/GenBank/DDBJ databases">
        <title>Pervasive Adenine N6-methylation of Active Genes in Fungi.</title>
        <authorList>
            <consortium name="DOE Joint Genome Institute"/>
            <person name="Mondo S.J."/>
            <person name="Dannebaum R.O."/>
            <person name="Kuo R.C."/>
            <person name="Labutti K."/>
            <person name="Haridas S."/>
            <person name="Kuo A."/>
            <person name="Salamov A."/>
            <person name="Ahrendt S.R."/>
            <person name="Lipzen A."/>
            <person name="Sullivan W."/>
            <person name="Andreopoulos W.B."/>
            <person name="Clum A."/>
            <person name="Lindquist E."/>
            <person name="Daum C."/>
            <person name="Ramamoorthy G.K."/>
            <person name="Gryganskyi A."/>
            <person name="Culley D."/>
            <person name="Magnuson J.K."/>
            <person name="James T.Y."/>
            <person name="O'Malley M.A."/>
            <person name="Stajich J.E."/>
            <person name="Spatafora J.W."/>
            <person name="Visel A."/>
            <person name="Grigoriev I.V."/>
        </authorList>
    </citation>
    <scope>NUCLEOTIDE SEQUENCE [LARGE SCALE GENOMIC DNA]</scope>
    <source>
        <strain evidence="2 3">S4</strain>
    </source>
</reference>
<dbReference type="InterPro" id="IPR000182">
    <property type="entry name" value="GNAT_dom"/>
</dbReference>
<name>A0A1Y1WAQ2_9FUNG</name>